<comment type="cofactor">
    <cofactor evidence="2">
        <name>Mn(2+)</name>
        <dbReference type="ChEBI" id="CHEBI:29035"/>
    </cofactor>
</comment>
<evidence type="ECO:0000256" key="17">
    <source>
        <dbReference type="ARBA" id="ARBA00033321"/>
    </source>
</evidence>
<dbReference type="InterPro" id="IPR000462">
    <property type="entry name" value="CDP-OH_P_trans"/>
</dbReference>
<evidence type="ECO:0000256" key="5">
    <source>
        <dbReference type="ARBA" id="ARBA00015623"/>
    </source>
</evidence>
<dbReference type="Pfam" id="PF01066">
    <property type="entry name" value="CDP-OH_P_transf"/>
    <property type="match status" value="1"/>
</dbReference>
<evidence type="ECO:0000313" key="19">
    <source>
        <dbReference type="Proteomes" id="UP000595053"/>
    </source>
</evidence>
<dbReference type="InterPro" id="IPR043130">
    <property type="entry name" value="CDP-OH_PTrfase_TM_dom"/>
</dbReference>
<dbReference type="RefSeq" id="WP_197551278.1">
    <property type="nucleotide sequence ID" value="NZ_CP063213.1"/>
</dbReference>
<evidence type="ECO:0000256" key="1">
    <source>
        <dbReference type="ARBA" id="ARBA00000958"/>
    </source>
</evidence>
<dbReference type="GO" id="GO:0005886">
    <property type="term" value="C:plasma membrane"/>
    <property type="evidence" value="ECO:0007669"/>
    <property type="project" value="UniProtKB-SubCell"/>
</dbReference>
<dbReference type="Gene3D" id="1.20.120.1760">
    <property type="match status" value="1"/>
</dbReference>
<dbReference type="EMBL" id="CP063213">
    <property type="protein sequence ID" value="QOR45811.1"/>
    <property type="molecule type" value="Genomic_DNA"/>
</dbReference>
<evidence type="ECO:0000256" key="2">
    <source>
        <dbReference type="ARBA" id="ARBA00001936"/>
    </source>
</evidence>
<protein>
    <recommendedName>
        <fullName evidence="5">Phosphatidylcholine synthase</fullName>
        <ecNumber evidence="4">2.7.8.24</ecNumber>
    </recommendedName>
    <alternativeName>
        <fullName evidence="17">CDP-diglyceride-choline O-phosphatidyltransferase</fullName>
    </alternativeName>
</protein>
<dbReference type="PIRSF" id="PIRSF000851">
    <property type="entry name" value="PcS"/>
    <property type="match status" value="1"/>
</dbReference>
<evidence type="ECO:0000256" key="13">
    <source>
        <dbReference type="ARBA" id="ARBA00023136"/>
    </source>
</evidence>
<name>A0A7M1QVH6_9ACTO</name>
<dbReference type="EC" id="2.7.8.24" evidence="4"/>
<accession>A0A8A5U5I4</accession>
<dbReference type="InterPro" id="IPR026027">
    <property type="entry name" value="PcS"/>
</dbReference>
<proteinExistence type="predicted"/>
<evidence type="ECO:0000256" key="7">
    <source>
        <dbReference type="ARBA" id="ARBA00022516"/>
    </source>
</evidence>
<dbReference type="Proteomes" id="UP000595053">
    <property type="component" value="Chromosome"/>
</dbReference>
<evidence type="ECO:0000256" key="8">
    <source>
        <dbReference type="ARBA" id="ARBA00022519"/>
    </source>
</evidence>
<keyword evidence="10" id="KW-0812">Transmembrane</keyword>
<keyword evidence="12" id="KW-0443">Lipid metabolism</keyword>
<evidence type="ECO:0000256" key="12">
    <source>
        <dbReference type="ARBA" id="ARBA00023098"/>
    </source>
</evidence>
<keyword evidence="6" id="KW-1003">Cell membrane</keyword>
<evidence type="ECO:0000256" key="14">
    <source>
        <dbReference type="ARBA" id="ARBA00023209"/>
    </source>
</evidence>
<evidence type="ECO:0000256" key="11">
    <source>
        <dbReference type="ARBA" id="ARBA00022989"/>
    </source>
</evidence>
<comment type="subcellular location">
    <subcellularLocation>
        <location evidence="3">Cell inner membrane</location>
        <topology evidence="3">Multi-pass membrane protein</topology>
    </subcellularLocation>
</comment>
<keyword evidence="13" id="KW-0472">Membrane</keyword>
<keyword evidence="7" id="KW-0444">Lipid biosynthesis</keyword>
<keyword evidence="8" id="KW-0997">Cell inner membrane</keyword>
<evidence type="ECO:0000256" key="3">
    <source>
        <dbReference type="ARBA" id="ARBA00004429"/>
    </source>
</evidence>
<evidence type="ECO:0000256" key="6">
    <source>
        <dbReference type="ARBA" id="ARBA00022475"/>
    </source>
</evidence>
<organism evidence="18 19">
    <name type="scientific">Trueperella pecoris</name>
    <dbReference type="NCBI Taxonomy" id="2733571"/>
    <lineage>
        <taxon>Bacteria</taxon>
        <taxon>Bacillati</taxon>
        <taxon>Actinomycetota</taxon>
        <taxon>Actinomycetes</taxon>
        <taxon>Actinomycetales</taxon>
        <taxon>Actinomycetaceae</taxon>
        <taxon>Trueperella</taxon>
    </lineage>
</organism>
<sequence>MTSADHNTAIAPEAAGAQRRVRSIAPTAIAPLPDRIRAWLVHIFTMSGMAFAALATLALINQEIAWMWLWLGIALIVDGVDGFFARKYRVKEVLPWFDGGILDIAIDYITWTFIPAIFMYTQLDMGPKPLAGILTVLVLTSSTLCYANENWKSVDYYFYGFPAAWNIVAVILYVLQTGPYANVFWVALFIALTIVPFYWTHPFRVKRFMAINLASIFVWIAATGALVAIFPQQPLWLLIVFVVSGGWFLMTGLVRTLAGLDRPRRRLRRKRTM</sequence>
<evidence type="ECO:0000256" key="15">
    <source>
        <dbReference type="ARBA" id="ARBA00023211"/>
    </source>
</evidence>
<evidence type="ECO:0000256" key="4">
    <source>
        <dbReference type="ARBA" id="ARBA00013195"/>
    </source>
</evidence>
<evidence type="ECO:0000256" key="10">
    <source>
        <dbReference type="ARBA" id="ARBA00022692"/>
    </source>
</evidence>
<keyword evidence="16" id="KW-1208">Phospholipid metabolism</keyword>
<evidence type="ECO:0000313" key="18">
    <source>
        <dbReference type="EMBL" id="QOR45811.1"/>
    </source>
</evidence>
<dbReference type="AlphaFoldDB" id="A0A7M1QVH6"/>
<keyword evidence="15" id="KW-0464">Manganese</keyword>
<evidence type="ECO:0000256" key="16">
    <source>
        <dbReference type="ARBA" id="ARBA00023264"/>
    </source>
</evidence>
<keyword evidence="14" id="KW-0594">Phospholipid biosynthesis</keyword>
<dbReference type="GO" id="GO:0008654">
    <property type="term" value="P:phospholipid biosynthetic process"/>
    <property type="evidence" value="ECO:0007669"/>
    <property type="project" value="UniProtKB-KW"/>
</dbReference>
<evidence type="ECO:0000256" key="9">
    <source>
        <dbReference type="ARBA" id="ARBA00022679"/>
    </source>
</evidence>
<dbReference type="GO" id="GO:0050520">
    <property type="term" value="F:phosphatidylcholine synthase activity"/>
    <property type="evidence" value="ECO:0007669"/>
    <property type="project" value="UniProtKB-EC"/>
</dbReference>
<reference evidence="18 19" key="1">
    <citation type="submission" date="2020-10" db="EMBL/GenBank/DDBJ databases">
        <title>Trueperella pecoris sp. nov. isolated from bovine and porcine specimens.</title>
        <authorList>
            <person name="Schoenecker L."/>
            <person name="Schnydrig P."/>
            <person name="Brodard I."/>
            <person name="Thomann A."/>
            <person name="Hemphill A."/>
            <person name="Rodriguez-Campos S."/>
            <person name="Perreten V."/>
            <person name="Jores J."/>
            <person name="Kittl S."/>
        </authorList>
    </citation>
    <scope>NUCLEOTIDE SEQUENCE [LARGE SCALE GENOMIC DNA]</scope>
    <source>
        <strain evidence="18 19">15A0121</strain>
    </source>
</reference>
<keyword evidence="11" id="KW-1133">Transmembrane helix</keyword>
<keyword evidence="9 18" id="KW-0808">Transferase</keyword>
<keyword evidence="19" id="KW-1185">Reference proteome</keyword>
<gene>
    <name evidence="18" type="ORF">INS88_00805</name>
</gene>
<comment type="catalytic activity">
    <reaction evidence="1">
        <text>a CDP-1,2-diacyl-sn-glycerol + choline = a 1,2-diacyl-sn-glycero-3-phosphocholine + CMP + H(+)</text>
        <dbReference type="Rhea" id="RHEA:14597"/>
        <dbReference type="ChEBI" id="CHEBI:15354"/>
        <dbReference type="ChEBI" id="CHEBI:15378"/>
        <dbReference type="ChEBI" id="CHEBI:57643"/>
        <dbReference type="ChEBI" id="CHEBI:58332"/>
        <dbReference type="ChEBI" id="CHEBI:60377"/>
        <dbReference type="EC" id="2.7.8.24"/>
    </reaction>
</comment>
<accession>A0A7M1QVH6</accession>